<evidence type="ECO:0000259" key="8">
    <source>
        <dbReference type="Pfam" id="PF03941"/>
    </source>
</evidence>
<sequence length="482" mass="54207">MDKTNKQGFTWSKEHAEAIAAVVARELEILNEMDKDNMKWFSECATISQILAWGEKHQILEKYAEAQRNQHISESSESKSTTKTEMCRKNYGITPEDFVETIVPEEISSNKPVFQEDSRTETGEFIGAVSSNEIRDIAEEREIQLAPEYDSILNYDPKEAGDIGDTKELVNDVNTQSELQGSSIELEQVVKREMDDEILLFVSSRKSGEHAVKSPIKRGPEKVITTDFIQTSLNNSLTNINPIRSENTNILPNPITKKQQHANTSPIQYNDKSPSRPLINVKLDNENIPINESKITQSNAPPLKPVITMDIQHKSITSLETTAIYEPVVNNSIGMNPTTSNYAKTMKTNDKTDPDDISVSGNLKPNASVSEHASYDTSNKRPFSSLVEVKSTIEVSEVMPQKPFRKKLRLANPQKTPVQEHKEVESVDVKPEAEIVPEKPKSRIPSWATEPELSQHIKNQESMDPDMIFGPCAPVNIYEIFK</sequence>
<reference evidence="9" key="1">
    <citation type="submission" date="2020-12" db="EMBL/GenBank/DDBJ databases">
        <title>Metabolic potential, ecology and presence of endohyphal bacteria is reflected in genomic diversity of Mucoromycotina.</title>
        <authorList>
            <person name="Muszewska A."/>
            <person name="Okrasinska A."/>
            <person name="Steczkiewicz K."/>
            <person name="Drgas O."/>
            <person name="Orlowska M."/>
            <person name="Perlinska-Lenart U."/>
            <person name="Aleksandrzak-Piekarczyk T."/>
            <person name="Szatraj K."/>
            <person name="Zielenkiewicz U."/>
            <person name="Pilsyk S."/>
            <person name="Malc E."/>
            <person name="Mieczkowski P."/>
            <person name="Kruszewska J.S."/>
            <person name="Biernat P."/>
            <person name="Pawlowska J."/>
        </authorList>
    </citation>
    <scope>NUCLEOTIDE SEQUENCE</scope>
    <source>
        <strain evidence="9">WA0000017839</strain>
    </source>
</reference>
<protein>
    <recommendedName>
        <fullName evidence="8">Inner centromere protein ARK-binding domain-containing protein</fullName>
    </recommendedName>
</protein>
<organism evidence="9 10">
    <name type="scientific">Mucor saturninus</name>
    <dbReference type="NCBI Taxonomy" id="64648"/>
    <lineage>
        <taxon>Eukaryota</taxon>
        <taxon>Fungi</taxon>
        <taxon>Fungi incertae sedis</taxon>
        <taxon>Mucoromycota</taxon>
        <taxon>Mucoromycotina</taxon>
        <taxon>Mucoromycetes</taxon>
        <taxon>Mucorales</taxon>
        <taxon>Mucorineae</taxon>
        <taxon>Mucoraceae</taxon>
        <taxon>Mucor</taxon>
    </lineage>
</organism>
<keyword evidence="5" id="KW-0206">Cytoskeleton</keyword>
<comment type="similarity">
    <text evidence="3">Belongs to the INCENP family.</text>
</comment>
<evidence type="ECO:0000256" key="2">
    <source>
        <dbReference type="ARBA" id="ARBA00004186"/>
    </source>
</evidence>
<evidence type="ECO:0000313" key="9">
    <source>
        <dbReference type="EMBL" id="KAG2201999.1"/>
    </source>
</evidence>
<keyword evidence="10" id="KW-1185">Reference proteome</keyword>
<feature type="compositionally biased region" description="Basic and acidic residues" evidence="7">
    <location>
        <begin position="74"/>
        <end position="88"/>
    </location>
</feature>
<feature type="region of interest" description="Disordered" evidence="7">
    <location>
        <begin position="349"/>
        <end position="379"/>
    </location>
</feature>
<dbReference type="EMBL" id="JAEPRD010000066">
    <property type="protein sequence ID" value="KAG2201999.1"/>
    <property type="molecule type" value="Genomic_DNA"/>
</dbReference>
<evidence type="ECO:0000256" key="7">
    <source>
        <dbReference type="SAM" id="MobiDB-lite"/>
    </source>
</evidence>
<proteinExistence type="inferred from homology"/>
<feature type="domain" description="Inner centromere protein ARK-binding" evidence="8">
    <location>
        <begin position="438"/>
        <end position="481"/>
    </location>
</feature>
<dbReference type="AlphaFoldDB" id="A0A8H7V5E1"/>
<dbReference type="InterPro" id="IPR005635">
    <property type="entry name" value="Inner_centromere_prot_ARK-bd"/>
</dbReference>
<comment type="caution">
    <text evidence="9">The sequence shown here is derived from an EMBL/GenBank/DDBJ whole genome shotgun (WGS) entry which is preliminary data.</text>
</comment>
<gene>
    <name evidence="9" type="ORF">INT47_000538</name>
</gene>
<dbReference type="Pfam" id="PF03941">
    <property type="entry name" value="INCENP_ARK-bind"/>
    <property type="match status" value="1"/>
</dbReference>
<keyword evidence="4" id="KW-0963">Cytoplasm</keyword>
<dbReference type="GO" id="GO:0005819">
    <property type="term" value="C:spindle"/>
    <property type="evidence" value="ECO:0007669"/>
    <property type="project" value="UniProtKB-SubCell"/>
</dbReference>
<dbReference type="OrthoDB" id="6123at2759"/>
<name>A0A8H7V5E1_9FUNG</name>
<evidence type="ECO:0000256" key="5">
    <source>
        <dbReference type="ARBA" id="ARBA00023212"/>
    </source>
</evidence>
<evidence type="ECO:0000256" key="1">
    <source>
        <dbReference type="ARBA" id="ARBA00004123"/>
    </source>
</evidence>
<evidence type="ECO:0000256" key="4">
    <source>
        <dbReference type="ARBA" id="ARBA00022490"/>
    </source>
</evidence>
<comment type="subcellular location">
    <subcellularLocation>
        <location evidence="2">Cytoplasm</location>
        <location evidence="2">Cytoskeleton</location>
        <location evidence="2">Spindle</location>
    </subcellularLocation>
    <subcellularLocation>
        <location evidence="1">Nucleus</location>
    </subcellularLocation>
</comment>
<dbReference type="Proteomes" id="UP000603453">
    <property type="component" value="Unassembled WGS sequence"/>
</dbReference>
<dbReference type="Gene3D" id="6.10.250.2990">
    <property type="match status" value="1"/>
</dbReference>
<evidence type="ECO:0000256" key="3">
    <source>
        <dbReference type="ARBA" id="ARBA00010042"/>
    </source>
</evidence>
<accession>A0A8H7V5E1</accession>
<keyword evidence="6" id="KW-0539">Nucleus</keyword>
<feature type="region of interest" description="Disordered" evidence="7">
    <location>
        <begin position="67"/>
        <end position="89"/>
    </location>
</feature>
<evidence type="ECO:0000256" key="6">
    <source>
        <dbReference type="ARBA" id="ARBA00023242"/>
    </source>
</evidence>
<evidence type="ECO:0000313" key="10">
    <source>
        <dbReference type="Proteomes" id="UP000603453"/>
    </source>
</evidence>
<feature type="compositionally biased region" description="Polar residues" evidence="7">
    <location>
        <begin position="359"/>
        <end position="379"/>
    </location>
</feature>
<dbReference type="GO" id="GO:0005634">
    <property type="term" value="C:nucleus"/>
    <property type="evidence" value="ECO:0007669"/>
    <property type="project" value="UniProtKB-SubCell"/>
</dbReference>